<dbReference type="CDD" id="cd07302">
    <property type="entry name" value="CHD"/>
    <property type="match status" value="1"/>
</dbReference>
<protein>
    <submittedName>
        <fullName evidence="8">Adenylate/guanylate cyclase domain-containing protein</fullName>
    </submittedName>
    <submittedName>
        <fullName evidence="7">HAMP domain-containing protein</fullName>
    </submittedName>
</protein>
<dbReference type="Gene3D" id="6.10.340.10">
    <property type="match status" value="1"/>
</dbReference>
<dbReference type="InterPro" id="IPR001054">
    <property type="entry name" value="A/G_cyclase"/>
</dbReference>
<evidence type="ECO:0000259" key="5">
    <source>
        <dbReference type="PROSITE" id="PS50125"/>
    </source>
</evidence>
<dbReference type="Proteomes" id="UP000192319">
    <property type="component" value="Unassembled WGS sequence"/>
</dbReference>
<dbReference type="PROSITE" id="PS50885">
    <property type="entry name" value="HAMP"/>
    <property type="match status" value="1"/>
</dbReference>
<feature type="compositionally biased region" description="Basic and acidic residues" evidence="3">
    <location>
        <begin position="1"/>
        <end position="13"/>
    </location>
</feature>
<dbReference type="SUPFAM" id="SSF158472">
    <property type="entry name" value="HAMP domain-like"/>
    <property type="match status" value="1"/>
</dbReference>
<dbReference type="AlphaFoldDB" id="A0AA41XQR8"/>
<dbReference type="PROSITE" id="PS50125">
    <property type="entry name" value="GUANYLATE_CYCLASE_2"/>
    <property type="match status" value="1"/>
</dbReference>
<evidence type="ECO:0000313" key="7">
    <source>
        <dbReference type="EMBL" id="MCV7380570.1"/>
    </source>
</evidence>
<organism evidence="7 10">
    <name type="scientific">Mycobacterium alsense</name>
    <dbReference type="NCBI Taxonomy" id="324058"/>
    <lineage>
        <taxon>Bacteria</taxon>
        <taxon>Bacillati</taxon>
        <taxon>Actinomycetota</taxon>
        <taxon>Actinomycetes</taxon>
        <taxon>Mycobacteriales</taxon>
        <taxon>Mycobacteriaceae</taxon>
        <taxon>Mycobacterium</taxon>
    </lineage>
</organism>
<evidence type="ECO:0000256" key="3">
    <source>
        <dbReference type="SAM" id="MobiDB-lite"/>
    </source>
</evidence>
<evidence type="ECO:0000313" key="10">
    <source>
        <dbReference type="Proteomes" id="UP001141650"/>
    </source>
</evidence>
<dbReference type="GO" id="GO:0035556">
    <property type="term" value="P:intracellular signal transduction"/>
    <property type="evidence" value="ECO:0007669"/>
    <property type="project" value="InterPro"/>
</dbReference>
<evidence type="ECO:0000256" key="2">
    <source>
        <dbReference type="ARBA" id="ARBA00022989"/>
    </source>
</evidence>
<feature type="transmembrane region" description="Helical" evidence="4">
    <location>
        <begin position="58"/>
        <end position="79"/>
    </location>
</feature>
<feature type="domain" description="HAMP" evidence="6">
    <location>
        <begin position="483"/>
        <end position="535"/>
    </location>
</feature>
<dbReference type="PANTHER" id="PTHR45655:SF13">
    <property type="entry name" value="SOLUBLE GUANYLATE CYCLASE GCY-32-RELATED"/>
    <property type="match status" value="1"/>
</dbReference>
<dbReference type="GO" id="GO:0016020">
    <property type="term" value="C:membrane"/>
    <property type="evidence" value="ECO:0007669"/>
    <property type="project" value="InterPro"/>
</dbReference>
<feature type="region of interest" description="Disordered" evidence="3">
    <location>
        <begin position="1"/>
        <end position="40"/>
    </location>
</feature>
<keyword evidence="2 4" id="KW-1133">Transmembrane helix</keyword>
<dbReference type="EMBL" id="MVHD01000004">
    <property type="protein sequence ID" value="OQZ92607.1"/>
    <property type="molecule type" value="Genomic_DNA"/>
</dbReference>
<dbReference type="EMBL" id="JACKVH010000017">
    <property type="protein sequence ID" value="MCV7380570.1"/>
    <property type="molecule type" value="Genomic_DNA"/>
</dbReference>
<feature type="domain" description="Guanylate cyclase" evidence="5">
    <location>
        <begin position="575"/>
        <end position="702"/>
    </location>
</feature>
<dbReference type="SUPFAM" id="SSF55073">
    <property type="entry name" value="Nucleotide cyclase"/>
    <property type="match status" value="1"/>
</dbReference>
<gene>
    <name evidence="8" type="ORF">BST11_04105</name>
    <name evidence="7" type="ORF">H7K38_18205</name>
</gene>
<reference evidence="7" key="3">
    <citation type="journal article" date="2022" name="BMC Genomics">
        <title>Comparative genome analysis of mycobacteria focusing on tRNA and non-coding RNA.</title>
        <authorList>
            <person name="Behra P.R.K."/>
            <person name="Pettersson B.M.F."/>
            <person name="Ramesh M."/>
            <person name="Das S."/>
            <person name="Dasgupta S."/>
            <person name="Kirsebom L.A."/>
        </authorList>
    </citation>
    <scope>NUCLEOTIDE SEQUENCE</scope>
    <source>
        <strain evidence="7">CCUG 55640</strain>
    </source>
</reference>
<evidence type="ECO:0000313" key="8">
    <source>
        <dbReference type="EMBL" id="OQZ92607.1"/>
    </source>
</evidence>
<evidence type="ECO:0000313" key="9">
    <source>
        <dbReference type="Proteomes" id="UP000192319"/>
    </source>
</evidence>
<dbReference type="SMART" id="SM00044">
    <property type="entry name" value="CYCc"/>
    <property type="match status" value="1"/>
</dbReference>
<dbReference type="SMART" id="SM00304">
    <property type="entry name" value="HAMP"/>
    <property type="match status" value="1"/>
</dbReference>
<dbReference type="PANTHER" id="PTHR45655">
    <property type="entry name" value="GUANYLATE CYCLASE SOLUBLE SUBUNIT BETA-2"/>
    <property type="match status" value="1"/>
</dbReference>
<proteinExistence type="predicted"/>
<feature type="transmembrane region" description="Helical" evidence="4">
    <location>
        <begin position="463"/>
        <end position="482"/>
    </location>
</feature>
<dbReference type="RefSeq" id="WP_083136719.1">
    <property type="nucleotide sequence ID" value="NZ_JACKVH010000017.1"/>
</dbReference>
<evidence type="ECO:0000256" key="4">
    <source>
        <dbReference type="SAM" id="Phobius"/>
    </source>
</evidence>
<dbReference type="CDD" id="cd06225">
    <property type="entry name" value="HAMP"/>
    <property type="match status" value="1"/>
</dbReference>
<keyword evidence="1 4" id="KW-0812">Transmembrane</keyword>
<dbReference type="Pfam" id="PF00211">
    <property type="entry name" value="Guanylate_cyc"/>
    <property type="match status" value="1"/>
</dbReference>
<name>A0AA41XQR8_9MYCO</name>
<dbReference type="Proteomes" id="UP001141650">
    <property type="component" value="Unassembled WGS sequence"/>
</dbReference>
<comment type="caution">
    <text evidence="7">The sequence shown here is derived from an EMBL/GenBank/DDBJ whole genome shotgun (WGS) entry which is preliminary data.</text>
</comment>
<reference evidence="8 9" key="1">
    <citation type="submission" date="2017-02" db="EMBL/GenBank/DDBJ databases">
        <title>The new phylogeny of genus Mycobacterium.</title>
        <authorList>
            <person name="Tortoli E."/>
            <person name="Trovato A."/>
            <person name="Cirillo D.M."/>
        </authorList>
    </citation>
    <scope>NUCLEOTIDE SEQUENCE [LARGE SCALE GENOMIC DNA]</scope>
    <source>
        <strain evidence="8 9">DSM 45230</strain>
    </source>
</reference>
<dbReference type="GO" id="GO:0004016">
    <property type="term" value="F:adenylate cyclase activity"/>
    <property type="evidence" value="ECO:0007669"/>
    <property type="project" value="UniProtKB-ARBA"/>
</dbReference>
<evidence type="ECO:0000259" key="6">
    <source>
        <dbReference type="PROSITE" id="PS50885"/>
    </source>
</evidence>
<dbReference type="Gene3D" id="3.30.70.1230">
    <property type="entry name" value="Nucleotide cyclase"/>
    <property type="match status" value="1"/>
</dbReference>
<sequence>MTSSELKDAEHAAESTGKPATQNAPGPAPESAPAEQTRRGVRRPLPWHRFRFGIQSKIMVAMLLSGILGVAVIGLIGAVSGRNALREVEAERLIELRETQKRQIQALFREVTNSLIVYSGGFSVIDATVALAAGLNQLGNATISPAQQQALVDYYDKQMIEPIKKATGNLIDLNAVLPSSPAQRYLQAYYTAPPRPTADSLPVADAGDGSAWSAANARYDFYLRGIVTRFDYRDALLMDLQGNVVYSVMKGPDLGTNILTGPYRESNLRDAYQKALRSNDVDFVWITDFQPYQPALDAPTAWVVSPVGMNGKIEGVMALPVPTAKINKIMTADKRWEAAGMGPATETYLVGPDDLMRSDSRTFLENPQAYRRDAVAAGTPPDVVDKAIRLGGTTLVQPVPTAGLKAAQRGESGTVSATDYAGNKELEAYAPLDIPDSDLHWSVLATRDDSDAFARLGRFSKTLVIAVTALIFVICVASMMIAQAAVRPVRRLEQGTRKISSGDYDVNIPVIARDEIGDLTAAFNEMSRSLAIKEELLNQQRRENNRLLLALMPEPIVQRYREGESTIAQKHQDVAVIFADIVGLDELSNELSGDELVGIVDDLFRQFDSAAETLGVERIRTFHNGYLATCGVIAPRLDSLHRSVDFGIEMRHIIDRFNSQSGHELDLRVGINTGNVISGLVGRSSLVYDMWGAAVSLAYQIHRGAPQPGIYVSTPVYEAMRDVRHFAPAGTISVGGVDQNMYRLTER</sequence>
<keyword evidence="9" id="KW-1185">Reference proteome</keyword>
<evidence type="ECO:0000256" key="1">
    <source>
        <dbReference type="ARBA" id="ARBA00022692"/>
    </source>
</evidence>
<dbReference type="InterPro" id="IPR003660">
    <property type="entry name" value="HAMP_dom"/>
</dbReference>
<accession>A0AA41XQR8</accession>
<dbReference type="Pfam" id="PF00672">
    <property type="entry name" value="HAMP"/>
    <property type="match status" value="1"/>
</dbReference>
<dbReference type="InterPro" id="IPR029787">
    <property type="entry name" value="Nucleotide_cyclase"/>
</dbReference>
<keyword evidence="4" id="KW-0472">Membrane</keyword>
<dbReference type="GO" id="GO:0009190">
    <property type="term" value="P:cyclic nucleotide biosynthetic process"/>
    <property type="evidence" value="ECO:0007669"/>
    <property type="project" value="InterPro"/>
</dbReference>
<reference evidence="7" key="2">
    <citation type="submission" date="2020-07" db="EMBL/GenBank/DDBJ databases">
        <authorList>
            <person name="Pettersson B.M.F."/>
            <person name="Behra P.R.K."/>
            <person name="Ramesh M."/>
            <person name="Das S."/>
            <person name="Dasgupta S."/>
            <person name="Kirsebom L.A."/>
        </authorList>
    </citation>
    <scope>NUCLEOTIDE SEQUENCE</scope>
    <source>
        <strain evidence="7">CCUG 55640</strain>
    </source>
</reference>